<dbReference type="EMBL" id="JAUSVS010000016">
    <property type="protein sequence ID" value="MDQ0466910.1"/>
    <property type="molecule type" value="Genomic_DNA"/>
</dbReference>
<feature type="domain" description="Acyl-CoA oxidase/dehydrogenase middle" evidence="8">
    <location>
        <begin position="126"/>
        <end position="220"/>
    </location>
</feature>
<dbReference type="Pfam" id="PF02771">
    <property type="entry name" value="Acyl-CoA_dh_N"/>
    <property type="match status" value="1"/>
</dbReference>
<keyword evidence="11" id="KW-1185">Reference proteome</keyword>
<name>A0ABU0IY38_9CAUL</name>
<dbReference type="InterPro" id="IPR036250">
    <property type="entry name" value="AcylCo_DH-like_C"/>
</dbReference>
<evidence type="ECO:0000259" key="8">
    <source>
        <dbReference type="Pfam" id="PF02770"/>
    </source>
</evidence>
<organism evidence="10 11">
    <name type="scientific">Caulobacter ginsengisoli</name>
    <dbReference type="NCBI Taxonomy" id="400775"/>
    <lineage>
        <taxon>Bacteria</taxon>
        <taxon>Pseudomonadati</taxon>
        <taxon>Pseudomonadota</taxon>
        <taxon>Alphaproteobacteria</taxon>
        <taxon>Caulobacterales</taxon>
        <taxon>Caulobacteraceae</taxon>
        <taxon>Caulobacter</taxon>
    </lineage>
</organism>
<keyword evidence="4 6" id="KW-0274">FAD</keyword>
<comment type="cofactor">
    <cofactor evidence="1 6">
        <name>FAD</name>
        <dbReference type="ChEBI" id="CHEBI:57692"/>
    </cofactor>
</comment>
<evidence type="ECO:0000256" key="4">
    <source>
        <dbReference type="ARBA" id="ARBA00022827"/>
    </source>
</evidence>
<gene>
    <name evidence="10" type="ORF">QO010_004707</name>
</gene>
<evidence type="ECO:0000256" key="6">
    <source>
        <dbReference type="RuleBase" id="RU362125"/>
    </source>
</evidence>
<dbReference type="SUPFAM" id="SSF56645">
    <property type="entry name" value="Acyl-CoA dehydrogenase NM domain-like"/>
    <property type="match status" value="1"/>
</dbReference>
<dbReference type="InterPro" id="IPR052161">
    <property type="entry name" value="Mycobact_Acyl-CoA_DH"/>
</dbReference>
<dbReference type="Gene3D" id="2.40.110.10">
    <property type="entry name" value="Butyryl-CoA Dehydrogenase, subunit A, domain 2"/>
    <property type="match status" value="1"/>
</dbReference>
<dbReference type="InterPro" id="IPR013786">
    <property type="entry name" value="AcylCoA_DH/ox_N"/>
</dbReference>
<dbReference type="Gene3D" id="1.20.140.10">
    <property type="entry name" value="Butyryl-CoA Dehydrogenase, subunit A, domain 3"/>
    <property type="match status" value="1"/>
</dbReference>
<evidence type="ECO:0000259" key="9">
    <source>
        <dbReference type="Pfam" id="PF02771"/>
    </source>
</evidence>
<feature type="domain" description="Acyl-CoA dehydrogenase/oxidase C-terminal" evidence="7">
    <location>
        <begin position="232"/>
        <end position="399"/>
    </location>
</feature>
<evidence type="ECO:0000313" key="10">
    <source>
        <dbReference type="EMBL" id="MDQ0466910.1"/>
    </source>
</evidence>
<sequence>MGMETAAEQAFRQEVRAFLAEKLTPELAAAAARQAGVFADGELSRRWHRILYEQGWVAPAWPKEHGGPGWTPLQRFIFDDECARAGAPQIPVMGLQMCGPVIMRYGTAQQQAFFLPRMLSGEHYWCQGYSEPQSGSDLASLQTRAIWEGDDYVVNGTKIWTTHAQHANWMFLLVRTSVEGKAQGGISFLLTPMDAPGISVRPIISISGEHEVNQVFFDDVRIPVANRLGEENAGWTVAKHLLEFERGAGASASRLSRMLDQARIIAGRELSGEGSSLWEDDSDFRARLNALRIEVAGLAHAEAQAAAQLSAGKDIGSTASRLKLQVSTLQQRATELTLEALGAYAAPDQRGALGYGANGEPIGPAHAVTPTARYLNTRAATIYGGSSEVQRNILARALLGS</sequence>
<protein>
    <submittedName>
        <fullName evidence="10">Alkylation response protein AidB-like acyl-CoA dehydrogenase</fullName>
    </submittedName>
</protein>
<dbReference type="Pfam" id="PF02770">
    <property type="entry name" value="Acyl-CoA_dh_M"/>
    <property type="match status" value="1"/>
</dbReference>
<feature type="domain" description="Acyl-CoA dehydrogenase/oxidase N-terminal" evidence="9">
    <location>
        <begin position="5"/>
        <end position="122"/>
    </location>
</feature>
<comment type="caution">
    <text evidence="10">The sequence shown here is derived from an EMBL/GenBank/DDBJ whole genome shotgun (WGS) entry which is preliminary data.</text>
</comment>
<keyword evidence="5 6" id="KW-0560">Oxidoreductase</keyword>
<dbReference type="InterPro" id="IPR046373">
    <property type="entry name" value="Acyl-CoA_Oxase/DH_mid-dom_sf"/>
</dbReference>
<comment type="similarity">
    <text evidence="2 6">Belongs to the acyl-CoA dehydrogenase family.</text>
</comment>
<evidence type="ECO:0000256" key="5">
    <source>
        <dbReference type="ARBA" id="ARBA00023002"/>
    </source>
</evidence>
<keyword evidence="3 6" id="KW-0285">Flavoprotein</keyword>
<evidence type="ECO:0000259" key="7">
    <source>
        <dbReference type="Pfam" id="PF00441"/>
    </source>
</evidence>
<dbReference type="Gene3D" id="1.10.540.10">
    <property type="entry name" value="Acyl-CoA dehydrogenase/oxidase, N-terminal domain"/>
    <property type="match status" value="1"/>
</dbReference>
<dbReference type="PANTHER" id="PTHR43292:SF3">
    <property type="entry name" value="ACYL-COA DEHYDROGENASE FADE29"/>
    <property type="match status" value="1"/>
</dbReference>
<reference evidence="10 11" key="1">
    <citation type="submission" date="2023-07" db="EMBL/GenBank/DDBJ databases">
        <title>Genomic Encyclopedia of Type Strains, Phase IV (KMG-IV): sequencing the most valuable type-strain genomes for metagenomic binning, comparative biology and taxonomic classification.</title>
        <authorList>
            <person name="Goeker M."/>
        </authorList>
    </citation>
    <scope>NUCLEOTIDE SEQUENCE [LARGE SCALE GENOMIC DNA]</scope>
    <source>
        <strain evidence="10 11">DSM 18695</strain>
    </source>
</reference>
<dbReference type="InterPro" id="IPR009100">
    <property type="entry name" value="AcylCoA_DH/oxidase_NM_dom_sf"/>
</dbReference>
<dbReference type="PANTHER" id="PTHR43292">
    <property type="entry name" value="ACYL-COA DEHYDROGENASE"/>
    <property type="match status" value="1"/>
</dbReference>
<dbReference type="InterPro" id="IPR037069">
    <property type="entry name" value="AcylCoA_DH/ox_N_sf"/>
</dbReference>
<dbReference type="Proteomes" id="UP001228905">
    <property type="component" value="Unassembled WGS sequence"/>
</dbReference>
<proteinExistence type="inferred from homology"/>
<dbReference type="RefSeq" id="WP_307353141.1">
    <property type="nucleotide sequence ID" value="NZ_JAUSVS010000016.1"/>
</dbReference>
<evidence type="ECO:0000256" key="2">
    <source>
        <dbReference type="ARBA" id="ARBA00009347"/>
    </source>
</evidence>
<accession>A0ABU0IY38</accession>
<dbReference type="Pfam" id="PF00441">
    <property type="entry name" value="Acyl-CoA_dh_1"/>
    <property type="match status" value="1"/>
</dbReference>
<dbReference type="SUPFAM" id="SSF47203">
    <property type="entry name" value="Acyl-CoA dehydrogenase C-terminal domain-like"/>
    <property type="match status" value="1"/>
</dbReference>
<dbReference type="InterPro" id="IPR006091">
    <property type="entry name" value="Acyl-CoA_Oxase/DH_mid-dom"/>
</dbReference>
<evidence type="ECO:0000256" key="3">
    <source>
        <dbReference type="ARBA" id="ARBA00022630"/>
    </source>
</evidence>
<dbReference type="InterPro" id="IPR009075">
    <property type="entry name" value="AcylCo_DH/oxidase_C"/>
</dbReference>
<evidence type="ECO:0000256" key="1">
    <source>
        <dbReference type="ARBA" id="ARBA00001974"/>
    </source>
</evidence>
<evidence type="ECO:0000313" key="11">
    <source>
        <dbReference type="Proteomes" id="UP001228905"/>
    </source>
</evidence>